<evidence type="ECO:0000256" key="1">
    <source>
        <dbReference type="SAM" id="MobiDB-lite"/>
    </source>
</evidence>
<dbReference type="RefSeq" id="WP_123710795.1">
    <property type="nucleotide sequence ID" value="NZ_RKHR01000003.1"/>
</dbReference>
<evidence type="ECO:0000259" key="2">
    <source>
        <dbReference type="PROSITE" id="PS50025"/>
    </source>
</evidence>
<dbReference type="Pfam" id="PF14252">
    <property type="entry name" value="DUF4347"/>
    <property type="match status" value="1"/>
</dbReference>
<feature type="domain" description="Laminin G" evidence="2">
    <location>
        <begin position="584"/>
        <end position="755"/>
    </location>
</feature>
<dbReference type="InterPro" id="IPR010221">
    <property type="entry name" value="VCBS_dom"/>
</dbReference>
<organism evidence="3 4">
    <name type="scientific">Sinobacterium caligoides</name>
    <dbReference type="NCBI Taxonomy" id="933926"/>
    <lineage>
        <taxon>Bacteria</taxon>
        <taxon>Pseudomonadati</taxon>
        <taxon>Pseudomonadota</taxon>
        <taxon>Gammaproteobacteria</taxon>
        <taxon>Cellvibrionales</taxon>
        <taxon>Spongiibacteraceae</taxon>
        <taxon>Sinobacterium</taxon>
    </lineage>
</organism>
<dbReference type="NCBIfam" id="TIGR01965">
    <property type="entry name" value="VCBS_repeat"/>
    <property type="match status" value="3"/>
</dbReference>
<dbReference type="Pfam" id="PF13385">
    <property type="entry name" value="Laminin_G_3"/>
    <property type="match status" value="1"/>
</dbReference>
<sequence>MEERLLYSATVDVLLVDSTLEEQQLLEASAHDNDYLLAFDSRTDTAASIIDQLQLWSKETAQKIDSLAIVSHGQPSAFELGKDTIDEAFLKDNNELIKELGSLFNDDAEIGLYGCEVAAPGSDFIERLADLAAVDVFASNNMTGSAGDWELEVSSADSDGDFEGALNSNILADAKISLANTAMIKATQSDDGWVESHQLFIKDGSFSTASKGEAVILSGFEFLLDSKAHINGIKLRVDGDSWLKKTDIAFELSWDGGNHWTEAKQTGWLAGLGDGSASIGDSGAELWGREWNNEELSADNFRARAVVLDQGGSDDIAIDFIAVKIFYADQTPPQAVDSQSVIFEDTAQSVYLDAVEADPGDALEAYRIDSLPSHGELFFQGNKVSVGDLIASSAVTAGGLVFTPAEDWVGSTDFTYSAFDGDDYSLTLATHSLSVSPIDDVAVNSMPEHQLVAPGDDVVFSVANGNAITVSDVDSGELLVSLSVDHGELTLATTAGLSFRQGDGEQDSKLVFSGTIEDINAALDGLLFSANGALESALTLTTSSDNTSVIVDFNSGATTAGIGNDLGGGGAQVVPDPADANNTVLQTTSSNDVYLPSDFFDPDRRRYTMAFAVNTTDSGGLTQLTSPYLIGARPAEIGGFGLWLDRSGELNLYENADGKGVWNTDTGVKINDGQWHQIAIANDGDNLVVYVDGIEVARVDSGYKLINSDISLGGKKLLIGSVNGVESFFDNLQVFDQAITAEQARIMSQGIQEGALFSSDTLYITAASKPVASDDSTSVKADKNLHTRVPEALDDDDNLNPFGYQLVSGPDDNAGIGRLIFEADGRFSFYPDGQYDGLSVGETAIVQFSYTASDFDGQLSEVQTITITINGVNDAPVADEASFNSDQNTVVANRVPTAADIDGDDVDYRLVSNVELGELRFSADGSFEFNPGNSFSYLAKGDSKTVVFSYCAVDEYGLQSDIKQVSIVVAGVDDQAWVSGLFAATLELSDIDQLPSISASIGIQDIDAAVEPMFFQTVKNGVFGSFSVQDGQWQYQPKADAVEGMHSGEQVTERFWVTASDGVAREVVITINIIADLVRPVEQPSIEKTLVEDASQKMMVWKPATGIADEGSYDLRSLSGQFDASSQSEELLEQPADAVAPVVNGLDILPLPELKDILSMDGFVEPLAELAGFERGLDDDRVLRVVPEPLNVLLRTVDSERAMAELDSSGFAMEQGILWQGMEKFERELQQRAEEDERYRQGLGAMGLTTMGVMSAWLLRAVALGSSLMAVLPAWSHLDPIAVLNQRRDEATNKNKLDEDEDDVGSLFDK</sequence>
<dbReference type="SUPFAM" id="SSF50969">
    <property type="entry name" value="YVTN repeat-like/Quinoprotein amine dehydrogenase"/>
    <property type="match status" value="1"/>
</dbReference>
<feature type="region of interest" description="Disordered" evidence="1">
    <location>
        <begin position="1290"/>
        <end position="1310"/>
    </location>
</feature>
<evidence type="ECO:0000313" key="3">
    <source>
        <dbReference type="EMBL" id="ROS04829.1"/>
    </source>
</evidence>
<dbReference type="OrthoDB" id="9805100at2"/>
<dbReference type="InterPro" id="IPR013320">
    <property type="entry name" value="ConA-like_dom_sf"/>
</dbReference>
<keyword evidence="4" id="KW-1185">Reference proteome</keyword>
<evidence type="ECO:0000313" key="4">
    <source>
        <dbReference type="Proteomes" id="UP000275394"/>
    </source>
</evidence>
<dbReference type="Pfam" id="PF17803">
    <property type="entry name" value="Cadherin_4"/>
    <property type="match status" value="1"/>
</dbReference>
<proteinExistence type="predicted"/>
<dbReference type="InterPro" id="IPR025592">
    <property type="entry name" value="DUF4347"/>
</dbReference>
<accession>A0A3N2DZG3</accession>
<gene>
    <name evidence="3" type="ORF">EDC56_0342</name>
</gene>
<dbReference type="InterPro" id="IPR011044">
    <property type="entry name" value="Quino_amine_DH_bsu"/>
</dbReference>
<dbReference type="SUPFAM" id="SSF49899">
    <property type="entry name" value="Concanavalin A-like lectins/glucanases"/>
    <property type="match status" value="1"/>
</dbReference>
<reference evidence="3 4" key="1">
    <citation type="submission" date="2018-11" db="EMBL/GenBank/DDBJ databases">
        <title>Genomic Encyclopedia of Type Strains, Phase IV (KMG-IV): sequencing the most valuable type-strain genomes for metagenomic binning, comparative biology and taxonomic classification.</title>
        <authorList>
            <person name="Goeker M."/>
        </authorList>
    </citation>
    <scope>NUCLEOTIDE SEQUENCE [LARGE SCALE GENOMIC DNA]</scope>
    <source>
        <strain evidence="3 4">DSM 100316</strain>
    </source>
</reference>
<dbReference type="PROSITE" id="PS50025">
    <property type="entry name" value="LAM_G_DOMAIN"/>
    <property type="match status" value="1"/>
</dbReference>
<dbReference type="EMBL" id="RKHR01000003">
    <property type="protein sequence ID" value="ROS04829.1"/>
    <property type="molecule type" value="Genomic_DNA"/>
</dbReference>
<dbReference type="InterPro" id="IPR001791">
    <property type="entry name" value="Laminin_G"/>
</dbReference>
<protein>
    <submittedName>
        <fullName evidence="3">VCBS repeat-containing protein</fullName>
    </submittedName>
</protein>
<dbReference type="Proteomes" id="UP000275394">
    <property type="component" value="Unassembled WGS sequence"/>
</dbReference>
<dbReference type="Gene3D" id="2.60.120.200">
    <property type="match status" value="1"/>
</dbReference>
<name>A0A3N2DZG3_9GAMM</name>
<dbReference type="InterPro" id="IPR040853">
    <property type="entry name" value="RapA2_cadherin-like"/>
</dbReference>
<comment type="caution">
    <text evidence="3">The sequence shown here is derived from an EMBL/GenBank/DDBJ whole genome shotgun (WGS) entry which is preliminary data.</text>
</comment>